<dbReference type="InterPro" id="IPR000101">
    <property type="entry name" value="GGT_peptidase"/>
</dbReference>
<dbReference type="InterPro" id="IPR029055">
    <property type="entry name" value="Ntn_hydrolases_N"/>
</dbReference>
<comment type="caution">
    <text evidence="2">The sequence shown here is derived from an EMBL/GenBank/DDBJ whole genome shotgun (WGS) entry which is preliminary data.</text>
</comment>
<dbReference type="GO" id="GO:0006751">
    <property type="term" value="P:glutathione catabolic process"/>
    <property type="evidence" value="ECO:0007669"/>
    <property type="project" value="InterPro"/>
</dbReference>
<dbReference type="SUPFAM" id="SSF56235">
    <property type="entry name" value="N-terminal nucleophile aminohydrolases (Ntn hydrolases)"/>
    <property type="match status" value="1"/>
</dbReference>
<organism evidence="2 3">
    <name type="scientific">Haemaphysalis longicornis</name>
    <name type="common">Bush tick</name>
    <dbReference type="NCBI Taxonomy" id="44386"/>
    <lineage>
        <taxon>Eukaryota</taxon>
        <taxon>Metazoa</taxon>
        <taxon>Ecdysozoa</taxon>
        <taxon>Arthropoda</taxon>
        <taxon>Chelicerata</taxon>
        <taxon>Arachnida</taxon>
        <taxon>Acari</taxon>
        <taxon>Parasitiformes</taxon>
        <taxon>Ixodida</taxon>
        <taxon>Ixodoidea</taxon>
        <taxon>Ixodidae</taxon>
        <taxon>Haemaphysalinae</taxon>
        <taxon>Haemaphysalis</taxon>
    </lineage>
</organism>
<dbReference type="OrthoDB" id="1081007at2759"/>
<evidence type="ECO:0000256" key="1">
    <source>
        <dbReference type="PIRSR" id="PIRSR600101-2"/>
    </source>
</evidence>
<evidence type="ECO:0000313" key="2">
    <source>
        <dbReference type="EMBL" id="KAH9377361.1"/>
    </source>
</evidence>
<name>A0A9J6GRM2_HAELO</name>
<dbReference type="Proteomes" id="UP000821853">
    <property type="component" value="Unassembled WGS sequence"/>
</dbReference>
<dbReference type="GO" id="GO:0005886">
    <property type="term" value="C:plasma membrane"/>
    <property type="evidence" value="ECO:0007669"/>
    <property type="project" value="TreeGrafter"/>
</dbReference>
<dbReference type="PANTHER" id="PTHR11686">
    <property type="entry name" value="GAMMA GLUTAMYL TRANSPEPTIDASE"/>
    <property type="match status" value="1"/>
</dbReference>
<dbReference type="Pfam" id="PF01019">
    <property type="entry name" value="G_glu_transpept"/>
    <property type="match status" value="1"/>
</dbReference>
<gene>
    <name evidence="2" type="ORF">HPB48_022841</name>
</gene>
<dbReference type="AlphaFoldDB" id="A0A9J6GRM2"/>
<dbReference type="EMBL" id="JABSTR010000008">
    <property type="protein sequence ID" value="KAH9377361.1"/>
    <property type="molecule type" value="Genomic_DNA"/>
</dbReference>
<dbReference type="PANTHER" id="PTHR11686:SF9">
    <property type="entry name" value="RE13973P"/>
    <property type="match status" value="1"/>
</dbReference>
<dbReference type="InterPro" id="IPR043137">
    <property type="entry name" value="GGT_ssub_C"/>
</dbReference>
<accession>A0A9J6GRM2</accession>
<feature type="binding site" evidence="1">
    <location>
        <begin position="31"/>
        <end position="32"/>
    </location>
    <ligand>
        <name>L-glutamate</name>
        <dbReference type="ChEBI" id="CHEBI:29985"/>
    </ligand>
</feature>
<dbReference type="Gene3D" id="3.60.20.40">
    <property type="match status" value="1"/>
</dbReference>
<evidence type="ECO:0000313" key="3">
    <source>
        <dbReference type="Proteomes" id="UP000821853"/>
    </source>
</evidence>
<feature type="binding site" evidence="1">
    <location>
        <position position="3"/>
    </location>
    <ligand>
        <name>L-glutamate</name>
        <dbReference type="ChEBI" id="CHEBI:29985"/>
    </ligand>
</feature>
<dbReference type="GO" id="GO:0036374">
    <property type="term" value="F:glutathione hydrolase activity"/>
    <property type="evidence" value="ECO:0007669"/>
    <property type="project" value="InterPro"/>
</dbReference>
<sequence length="108" mass="11616">MDDFSTPGSANVYGVAPSKANFIAPRKRPMSSMAPVVVLDRNGNCVLALGGSGGSKITSGVALVAMRVLWMGNNIKQAIDFPRIHHQLIPNKLMAESFFPKVRTGLLY</sequence>
<feature type="binding site" evidence="1">
    <location>
        <position position="54"/>
    </location>
    <ligand>
        <name>L-glutamate</name>
        <dbReference type="ChEBI" id="CHEBI:29985"/>
    </ligand>
</feature>
<dbReference type="PRINTS" id="PR01210">
    <property type="entry name" value="GGTRANSPTASE"/>
</dbReference>
<reference evidence="2 3" key="1">
    <citation type="journal article" date="2020" name="Cell">
        <title>Large-Scale Comparative Analyses of Tick Genomes Elucidate Their Genetic Diversity and Vector Capacities.</title>
        <authorList>
            <consortium name="Tick Genome and Microbiome Consortium (TIGMIC)"/>
            <person name="Jia N."/>
            <person name="Wang J."/>
            <person name="Shi W."/>
            <person name="Du L."/>
            <person name="Sun Y."/>
            <person name="Zhan W."/>
            <person name="Jiang J.F."/>
            <person name="Wang Q."/>
            <person name="Zhang B."/>
            <person name="Ji P."/>
            <person name="Bell-Sakyi L."/>
            <person name="Cui X.M."/>
            <person name="Yuan T.T."/>
            <person name="Jiang B.G."/>
            <person name="Yang W.F."/>
            <person name="Lam T.T."/>
            <person name="Chang Q.C."/>
            <person name="Ding S.J."/>
            <person name="Wang X.J."/>
            <person name="Zhu J.G."/>
            <person name="Ruan X.D."/>
            <person name="Zhao L."/>
            <person name="Wei J.T."/>
            <person name="Ye R.Z."/>
            <person name="Que T.C."/>
            <person name="Du C.H."/>
            <person name="Zhou Y.H."/>
            <person name="Cheng J.X."/>
            <person name="Dai P.F."/>
            <person name="Guo W.B."/>
            <person name="Han X.H."/>
            <person name="Huang E.J."/>
            <person name="Li L.F."/>
            <person name="Wei W."/>
            <person name="Gao Y.C."/>
            <person name="Liu J.Z."/>
            <person name="Shao H.Z."/>
            <person name="Wang X."/>
            <person name="Wang C.C."/>
            <person name="Yang T.C."/>
            <person name="Huo Q.B."/>
            <person name="Li W."/>
            <person name="Chen H.Y."/>
            <person name="Chen S.E."/>
            <person name="Zhou L.G."/>
            <person name="Ni X.B."/>
            <person name="Tian J.H."/>
            <person name="Sheng Y."/>
            <person name="Liu T."/>
            <person name="Pan Y.S."/>
            <person name="Xia L.Y."/>
            <person name="Li J."/>
            <person name="Zhao F."/>
            <person name="Cao W.C."/>
        </authorList>
    </citation>
    <scope>NUCLEOTIDE SEQUENCE [LARGE SCALE GENOMIC DNA]</scope>
    <source>
        <strain evidence="2">HaeL-2018</strain>
    </source>
</reference>
<dbReference type="OMA" id="GHETHHL"/>
<proteinExistence type="predicted"/>
<dbReference type="VEuPathDB" id="VectorBase:HLOH_054022"/>
<keyword evidence="3" id="KW-1185">Reference proteome</keyword>
<protein>
    <submittedName>
        <fullName evidence="2">Uncharacterized protein</fullName>
    </submittedName>
</protein>